<dbReference type="CDD" id="cd01949">
    <property type="entry name" value="GGDEF"/>
    <property type="match status" value="1"/>
</dbReference>
<keyword evidence="5" id="KW-1185">Reference proteome</keyword>
<dbReference type="InterPro" id="IPR001633">
    <property type="entry name" value="EAL_dom"/>
</dbReference>
<evidence type="ECO:0000256" key="1">
    <source>
        <dbReference type="SAM" id="Phobius"/>
    </source>
</evidence>
<dbReference type="PROSITE" id="PS50883">
    <property type="entry name" value="EAL"/>
    <property type="match status" value="1"/>
</dbReference>
<feature type="domain" description="GGDEF" evidence="3">
    <location>
        <begin position="222"/>
        <end position="355"/>
    </location>
</feature>
<dbReference type="PANTHER" id="PTHR44757:SF2">
    <property type="entry name" value="BIOFILM ARCHITECTURE MAINTENANCE PROTEIN MBAA"/>
    <property type="match status" value="1"/>
</dbReference>
<keyword evidence="1" id="KW-1133">Transmembrane helix</keyword>
<feature type="transmembrane region" description="Helical" evidence="1">
    <location>
        <begin position="40"/>
        <end position="60"/>
    </location>
</feature>
<dbReference type="CDD" id="cd01948">
    <property type="entry name" value="EAL"/>
    <property type="match status" value="1"/>
</dbReference>
<gene>
    <name evidence="4" type="ORF">V6255_16835</name>
</gene>
<dbReference type="SUPFAM" id="SSF55073">
    <property type="entry name" value="Nucleotide cyclase"/>
    <property type="match status" value="1"/>
</dbReference>
<dbReference type="InterPro" id="IPR035919">
    <property type="entry name" value="EAL_sf"/>
</dbReference>
<organism evidence="4 5">
    <name type="scientific">Psychromonas arctica</name>
    <dbReference type="NCBI Taxonomy" id="168275"/>
    <lineage>
        <taxon>Bacteria</taxon>
        <taxon>Pseudomonadati</taxon>
        <taxon>Pseudomonadota</taxon>
        <taxon>Gammaproteobacteria</taxon>
        <taxon>Alteromonadales</taxon>
        <taxon>Psychromonadaceae</taxon>
        <taxon>Psychromonas</taxon>
    </lineage>
</organism>
<accession>A0ABU9HGW7</accession>
<evidence type="ECO:0000313" key="5">
    <source>
        <dbReference type="Proteomes" id="UP001366060"/>
    </source>
</evidence>
<name>A0ABU9HGW7_9GAMM</name>
<dbReference type="SMART" id="SM00267">
    <property type="entry name" value="GGDEF"/>
    <property type="match status" value="1"/>
</dbReference>
<dbReference type="Proteomes" id="UP001366060">
    <property type="component" value="Unassembled WGS sequence"/>
</dbReference>
<dbReference type="SMART" id="SM00052">
    <property type="entry name" value="EAL"/>
    <property type="match status" value="1"/>
</dbReference>
<dbReference type="SUPFAM" id="SSF141868">
    <property type="entry name" value="EAL domain-like"/>
    <property type="match status" value="1"/>
</dbReference>
<feature type="transmembrane region" description="Helical" evidence="1">
    <location>
        <begin position="150"/>
        <end position="167"/>
    </location>
</feature>
<dbReference type="Gene3D" id="3.30.70.270">
    <property type="match status" value="1"/>
</dbReference>
<evidence type="ECO:0000259" key="3">
    <source>
        <dbReference type="PROSITE" id="PS50887"/>
    </source>
</evidence>
<dbReference type="Pfam" id="PF00990">
    <property type="entry name" value="GGDEF"/>
    <property type="match status" value="1"/>
</dbReference>
<dbReference type="RefSeq" id="WP_341629186.1">
    <property type="nucleotide sequence ID" value="NZ_JBAKBA010000058.1"/>
</dbReference>
<dbReference type="PANTHER" id="PTHR44757">
    <property type="entry name" value="DIGUANYLATE CYCLASE DGCP"/>
    <property type="match status" value="1"/>
</dbReference>
<evidence type="ECO:0000259" key="2">
    <source>
        <dbReference type="PROSITE" id="PS50883"/>
    </source>
</evidence>
<proteinExistence type="predicted"/>
<sequence>MIKNKTLHSNIKAKRLIQIFWAVELTLFLSSIQKAYLGEYFHSFLIVLTNIILIAVYLLAKQQKVQFAATLALSVMTIFATFFMWDHGGIYDPILLAYPCLLIVASMVGYKKLFISLITFMSVSILLNTVVNYQGWYINEIDSSYIDSSITISLIILLISYISWMVYSDFHILWNQLSDEHTQALVSKKKIEKLIHHDILTGLPNRMMAHSIFKEATSKNNKKVCLMFIDIDNFKQVNDGLGHKTGDELLKELSKRLSNEMKNLDFACRFAGDEFVIILQSAKDEEVISQMAQSIIKTIKTPFRYQNNELFCTCSIGISVFPNDGDDFDALIQNADTAMYHSKSIGGNSFHFFNTYMDRQGHNYIAVVTDLRNALKEGEFELYFQPQIDLLTQKIIGAEALIRWNHPKKGLIFPDSFIPQAEKSGLIVEIGEWVLQSSCTSCKSFIELGFSEFSIAVNVSSQQLKRNNFAQTVHSALKNSNLPAKHLELEMTESLLIDNSLELKQTVTYLSDLGVSFSIDDFGTGYSNLSYLQEFEIEVLKIDRTFVKDIEHNPKNKALVTAIIQMAKGLSLRTVAEGVESQEVASLLKALHCDSGQGYYWAKALPEKEFIAFSKKCSTTYD</sequence>
<keyword evidence="1" id="KW-0812">Transmembrane</keyword>
<dbReference type="InterPro" id="IPR000160">
    <property type="entry name" value="GGDEF_dom"/>
</dbReference>
<dbReference type="InterPro" id="IPR043128">
    <property type="entry name" value="Rev_trsase/Diguanyl_cyclase"/>
</dbReference>
<dbReference type="InterPro" id="IPR052155">
    <property type="entry name" value="Biofilm_reg_signaling"/>
</dbReference>
<evidence type="ECO:0000313" key="4">
    <source>
        <dbReference type="EMBL" id="MEL0660801.1"/>
    </source>
</evidence>
<feature type="transmembrane region" description="Helical" evidence="1">
    <location>
        <begin position="117"/>
        <end position="138"/>
    </location>
</feature>
<dbReference type="Gene3D" id="3.20.20.450">
    <property type="entry name" value="EAL domain"/>
    <property type="match status" value="1"/>
</dbReference>
<reference evidence="4 5" key="1">
    <citation type="submission" date="2024-02" db="EMBL/GenBank/DDBJ databases">
        <title>Bacteria isolated from the canopy kelp, Nereocystis luetkeana.</title>
        <authorList>
            <person name="Pfister C.A."/>
            <person name="Younker I.T."/>
            <person name="Light S.H."/>
        </authorList>
    </citation>
    <scope>NUCLEOTIDE SEQUENCE [LARGE SCALE GENOMIC DNA]</scope>
    <source>
        <strain evidence="4 5">TI.2.07</strain>
    </source>
</reference>
<keyword evidence="1" id="KW-0472">Membrane</keyword>
<dbReference type="EMBL" id="JBAKBA010000058">
    <property type="protein sequence ID" value="MEL0660801.1"/>
    <property type="molecule type" value="Genomic_DNA"/>
</dbReference>
<dbReference type="Pfam" id="PF00563">
    <property type="entry name" value="EAL"/>
    <property type="match status" value="1"/>
</dbReference>
<comment type="caution">
    <text evidence="4">The sequence shown here is derived from an EMBL/GenBank/DDBJ whole genome shotgun (WGS) entry which is preliminary data.</text>
</comment>
<feature type="domain" description="EAL" evidence="2">
    <location>
        <begin position="364"/>
        <end position="618"/>
    </location>
</feature>
<dbReference type="InterPro" id="IPR029787">
    <property type="entry name" value="Nucleotide_cyclase"/>
</dbReference>
<protein>
    <submittedName>
        <fullName evidence="4">EAL domain-containing protein</fullName>
    </submittedName>
</protein>
<feature type="transmembrane region" description="Helical" evidence="1">
    <location>
        <begin position="16"/>
        <end position="34"/>
    </location>
</feature>
<feature type="transmembrane region" description="Helical" evidence="1">
    <location>
        <begin position="67"/>
        <end position="85"/>
    </location>
</feature>
<dbReference type="PROSITE" id="PS50887">
    <property type="entry name" value="GGDEF"/>
    <property type="match status" value="1"/>
</dbReference>
<dbReference type="NCBIfam" id="TIGR00254">
    <property type="entry name" value="GGDEF"/>
    <property type="match status" value="1"/>
</dbReference>